<dbReference type="Pfam" id="PF13673">
    <property type="entry name" value="Acetyltransf_10"/>
    <property type="match status" value="1"/>
</dbReference>
<feature type="domain" description="N-acetyltransferase" evidence="1">
    <location>
        <begin position="4"/>
        <end position="133"/>
    </location>
</feature>
<dbReference type="PANTHER" id="PTHR43233:SF1">
    <property type="entry name" value="FAMILY N-ACETYLTRANSFERASE, PUTATIVE (AFU_ORTHOLOGUE AFUA_6G03350)-RELATED"/>
    <property type="match status" value="1"/>
</dbReference>
<proteinExistence type="predicted"/>
<dbReference type="PANTHER" id="PTHR43233">
    <property type="entry name" value="FAMILY N-ACETYLTRANSFERASE, PUTATIVE (AFU_ORTHOLOGUE AFUA_6G03350)-RELATED"/>
    <property type="match status" value="1"/>
</dbReference>
<evidence type="ECO:0000313" key="3">
    <source>
        <dbReference type="Proteomes" id="UP000663814"/>
    </source>
</evidence>
<comment type="caution">
    <text evidence="2">The sequence shown here is derived from an EMBL/GenBank/DDBJ whole genome shotgun (WGS) entry which is preliminary data.</text>
</comment>
<reference evidence="2 3" key="2">
    <citation type="submission" date="2021-08" db="EMBL/GenBank/DDBJ databases">
        <title>Rheinheimera aquimaris sp. nov., isolated from seawater of the East Sea in Korea.</title>
        <authorList>
            <person name="Kim K.H."/>
            <person name="Wenting R."/>
            <person name="Kim K.R."/>
            <person name="Jeon C.O."/>
        </authorList>
    </citation>
    <scope>NUCLEOTIDE SEQUENCE [LARGE SCALE GENOMIC DNA]</scope>
    <source>
        <strain evidence="2 3">MA-13</strain>
    </source>
</reference>
<dbReference type="CDD" id="cd04301">
    <property type="entry name" value="NAT_SF"/>
    <property type="match status" value="1"/>
</dbReference>
<dbReference type="SUPFAM" id="SSF55729">
    <property type="entry name" value="Acyl-CoA N-acyltransferases (Nat)"/>
    <property type="match status" value="1"/>
</dbReference>
<gene>
    <name evidence="2" type="ORF">I4W93_008385</name>
</gene>
<dbReference type="Proteomes" id="UP000663814">
    <property type="component" value="Unassembled WGS sequence"/>
</dbReference>
<protein>
    <submittedName>
        <fullName evidence="2">GNAT family N-acetyltransferase</fullName>
    </submittedName>
</protein>
<sequence length="133" mass="14559">MMTIVYQQQSSFDLEEMLALYRASGINRPTDDSARMAIMLASSNLLISARSNGKLVGLARCLTDKAYVVYICDLLVDKACQQQGIGKALLAAVQQATGPQVQQLLRSAPSAMQYYPAVGFTAVDNAFHIQRLR</sequence>
<dbReference type="RefSeq" id="WP_224673336.1">
    <property type="nucleotide sequence ID" value="NZ_JAERPS020000002.1"/>
</dbReference>
<evidence type="ECO:0000259" key="1">
    <source>
        <dbReference type="PROSITE" id="PS51186"/>
    </source>
</evidence>
<dbReference type="Gene3D" id="3.40.630.30">
    <property type="match status" value="1"/>
</dbReference>
<dbReference type="InterPro" id="IPR000182">
    <property type="entry name" value="GNAT_dom"/>
</dbReference>
<dbReference type="InterPro" id="IPR053144">
    <property type="entry name" value="Acetyltransferase_Butenolide"/>
</dbReference>
<name>A0ABS7X8W7_9GAMM</name>
<dbReference type="EMBL" id="JAERPS020000002">
    <property type="protein sequence ID" value="MBZ9611615.1"/>
    <property type="molecule type" value="Genomic_DNA"/>
</dbReference>
<dbReference type="PROSITE" id="PS51186">
    <property type="entry name" value="GNAT"/>
    <property type="match status" value="1"/>
</dbReference>
<dbReference type="InterPro" id="IPR016181">
    <property type="entry name" value="Acyl_CoA_acyltransferase"/>
</dbReference>
<evidence type="ECO:0000313" key="2">
    <source>
        <dbReference type="EMBL" id="MBZ9611615.1"/>
    </source>
</evidence>
<reference evidence="2 3" key="1">
    <citation type="submission" date="2020-12" db="EMBL/GenBank/DDBJ databases">
        <authorList>
            <person name="Ruan W."/>
            <person name="Khan S.A."/>
            <person name="Jeon C.O."/>
        </authorList>
    </citation>
    <scope>NUCLEOTIDE SEQUENCE [LARGE SCALE GENOMIC DNA]</scope>
    <source>
        <strain evidence="2 3">MA-13</strain>
    </source>
</reference>
<organism evidence="2 3">
    <name type="scientific">Rheinheimera maricola</name>
    <dbReference type="NCBI Taxonomy" id="2793282"/>
    <lineage>
        <taxon>Bacteria</taxon>
        <taxon>Pseudomonadati</taxon>
        <taxon>Pseudomonadota</taxon>
        <taxon>Gammaproteobacteria</taxon>
        <taxon>Chromatiales</taxon>
        <taxon>Chromatiaceae</taxon>
        <taxon>Rheinheimera</taxon>
    </lineage>
</organism>
<accession>A0ABS7X8W7</accession>
<keyword evidence="3" id="KW-1185">Reference proteome</keyword>